<dbReference type="Proteomes" id="UP000068382">
    <property type="component" value="Unassembled WGS sequence"/>
</dbReference>
<feature type="transmembrane region" description="Helical" evidence="1">
    <location>
        <begin position="72"/>
        <end position="90"/>
    </location>
</feature>
<reference evidence="3 4" key="1">
    <citation type="submission" date="2015-12" db="EMBL/GenBank/DDBJ databases">
        <title>Genome sequence of the marine Rhodobacteraceae strain O3.65, Candidatus Tritonibacter horizontis.</title>
        <authorList>
            <person name="Poehlein A."/>
            <person name="Giebel H.A."/>
            <person name="Voget S."/>
            <person name="Brinkhoff T."/>
        </authorList>
    </citation>
    <scope>NUCLEOTIDE SEQUENCE [LARGE SCALE GENOMIC DNA]</scope>
    <source>
        <strain evidence="3 4">O3.65</strain>
    </source>
</reference>
<keyword evidence="1" id="KW-0472">Membrane</keyword>
<protein>
    <recommendedName>
        <fullName evidence="2">Endonuclease/exonuclease/phosphatase domain-containing protein</fullName>
    </recommendedName>
</protein>
<dbReference type="AlphaFoldDB" id="A0A132BU77"/>
<sequence length="318" mass="33601">MTFPTVTSAAATKQVIAVLRRLCWVILGLALFCLVAGYLGGLHPAGDSLAVFRVPFAGIAMIFAFVLRQAPVAALAGLVATFALLVNWFGHSPGADRALRAGPAGEGLTLYQQNMLYKNGGNAALVKTILELQPDVVTLEEVSARNKTVLTALQAHYPVQQFCPFRQTGGVAVLARDWDVIARLPCQPDLGLAALQVRTDQGPVWLAALHLPWPWPYGQEVKVAETVAQLGALQGPMVLAGDFNAVAWSTAVGQIAAAGGMARVGPYVGTFDLPVVDYSVGIDHVLAPNGWGDITVMPKFNSDHHGVLAQLSPLAPAQ</sequence>
<dbReference type="EMBL" id="LPUY01000088">
    <property type="protein sequence ID" value="KUP91756.1"/>
    <property type="molecule type" value="Genomic_DNA"/>
</dbReference>
<evidence type="ECO:0000313" key="4">
    <source>
        <dbReference type="Proteomes" id="UP000068382"/>
    </source>
</evidence>
<organism evidence="3 4">
    <name type="scientific">Tritonibacter horizontis</name>
    <dbReference type="NCBI Taxonomy" id="1768241"/>
    <lineage>
        <taxon>Bacteria</taxon>
        <taxon>Pseudomonadati</taxon>
        <taxon>Pseudomonadota</taxon>
        <taxon>Alphaproteobacteria</taxon>
        <taxon>Rhodobacterales</taxon>
        <taxon>Paracoccaceae</taxon>
        <taxon>Tritonibacter</taxon>
    </lineage>
</organism>
<evidence type="ECO:0000256" key="1">
    <source>
        <dbReference type="SAM" id="Phobius"/>
    </source>
</evidence>
<keyword evidence="4" id="KW-1185">Reference proteome</keyword>
<dbReference type="SUPFAM" id="SSF56219">
    <property type="entry name" value="DNase I-like"/>
    <property type="match status" value="1"/>
</dbReference>
<dbReference type="Gene3D" id="3.60.10.10">
    <property type="entry name" value="Endonuclease/exonuclease/phosphatase"/>
    <property type="match status" value="1"/>
</dbReference>
<dbReference type="InterPro" id="IPR036691">
    <property type="entry name" value="Endo/exonu/phosph_ase_sf"/>
</dbReference>
<dbReference type="GO" id="GO:0003824">
    <property type="term" value="F:catalytic activity"/>
    <property type="evidence" value="ECO:0007669"/>
    <property type="project" value="InterPro"/>
</dbReference>
<gene>
    <name evidence="3" type="ORF">TRIHO_34180</name>
</gene>
<feature type="transmembrane region" description="Helical" evidence="1">
    <location>
        <begin position="48"/>
        <end position="67"/>
    </location>
</feature>
<comment type="caution">
    <text evidence="3">The sequence shown here is derived from an EMBL/GenBank/DDBJ whole genome shotgun (WGS) entry which is preliminary data.</text>
</comment>
<evidence type="ECO:0000313" key="3">
    <source>
        <dbReference type="EMBL" id="KUP91756.1"/>
    </source>
</evidence>
<dbReference type="RefSeq" id="WP_232367820.1">
    <property type="nucleotide sequence ID" value="NZ_LPUY01000088.1"/>
</dbReference>
<accession>A0A132BU77</accession>
<evidence type="ECO:0000259" key="2">
    <source>
        <dbReference type="Pfam" id="PF03372"/>
    </source>
</evidence>
<feature type="domain" description="Endonuclease/exonuclease/phosphatase" evidence="2">
    <location>
        <begin position="120"/>
        <end position="295"/>
    </location>
</feature>
<keyword evidence="1" id="KW-0812">Transmembrane</keyword>
<proteinExistence type="predicted"/>
<keyword evidence="1" id="KW-1133">Transmembrane helix</keyword>
<feature type="transmembrane region" description="Helical" evidence="1">
    <location>
        <begin position="22"/>
        <end position="42"/>
    </location>
</feature>
<dbReference type="InterPro" id="IPR005135">
    <property type="entry name" value="Endo/exonuclease/phosphatase"/>
</dbReference>
<dbReference type="Pfam" id="PF03372">
    <property type="entry name" value="Exo_endo_phos"/>
    <property type="match status" value="1"/>
</dbReference>
<name>A0A132BU77_9RHOB</name>